<gene>
    <name evidence="2" type="ordered locus">Fraau_0195</name>
</gene>
<evidence type="ECO:0000313" key="3">
    <source>
        <dbReference type="Proteomes" id="UP000005234"/>
    </source>
</evidence>
<feature type="transmembrane region" description="Helical" evidence="1">
    <location>
        <begin position="100"/>
        <end position="118"/>
    </location>
</feature>
<dbReference type="STRING" id="767434.Fraau_0195"/>
<dbReference type="EMBL" id="CP003350">
    <property type="protein sequence ID" value="AFC84692.1"/>
    <property type="molecule type" value="Genomic_DNA"/>
</dbReference>
<evidence type="ECO:0008006" key="4">
    <source>
        <dbReference type="Google" id="ProtNLM"/>
    </source>
</evidence>
<accession>H8L1G4</accession>
<feature type="transmembrane region" description="Helical" evidence="1">
    <location>
        <begin position="74"/>
        <end position="94"/>
    </location>
</feature>
<reference evidence="2" key="1">
    <citation type="submission" date="2012-02" db="EMBL/GenBank/DDBJ databases">
        <title>The complete genome of Frateuria aurantia DSM 6220.</title>
        <authorList>
            <consortium name="US DOE Joint Genome Institute (JGI-PGF)"/>
            <person name="Lucas S."/>
            <person name="Copeland A."/>
            <person name="Lapidus A."/>
            <person name="Glavina del Rio T."/>
            <person name="Dalin E."/>
            <person name="Tice H."/>
            <person name="Bruce D."/>
            <person name="Goodwin L."/>
            <person name="Pitluck S."/>
            <person name="Peters L."/>
            <person name="Ovchinnikova G."/>
            <person name="Teshima H."/>
            <person name="Kyrpides N."/>
            <person name="Mavromatis K."/>
            <person name="Ivanova N."/>
            <person name="Brettin T."/>
            <person name="Detter J.C."/>
            <person name="Han C."/>
            <person name="Larimer F."/>
            <person name="Land M."/>
            <person name="Hauser L."/>
            <person name="Markowitz V."/>
            <person name="Cheng J.-F."/>
            <person name="Hugenholtz P."/>
            <person name="Woyke T."/>
            <person name="Wu D."/>
            <person name="Brambilla E."/>
            <person name="Klenk H.-P."/>
            <person name="Eisen J.A."/>
        </authorList>
    </citation>
    <scope>NUCLEOTIDE SEQUENCE</scope>
    <source>
        <strain evidence="2">DSM 6220</strain>
    </source>
</reference>
<organism evidence="2 3">
    <name type="scientific">Frateuria aurantia (strain ATCC 33424 / DSM 6220 / KCTC 2777 / LMG 1558 / NBRC 3245 / NCIMB 13370)</name>
    <name type="common">Acetobacter aurantius</name>
    <dbReference type="NCBI Taxonomy" id="767434"/>
    <lineage>
        <taxon>Bacteria</taxon>
        <taxon>Pseudomonadati</taxon>
        <taxon>Pseudomonadota</taxon>
        <taxon>Gammaproteobacteria</taxon>
        <taxon>Lysobacterales</taxon>
        <taxon>Rhodanobacteraceae</taxon>
        <taxon>Frateuria</taxon>
    </lineage>
</organism>
<keyword evidence="3" id="KW-1185">Reference proteome</keyword>
<dbReference type="KEGG" id="fau:Fraau_0195"/>
<evidence type="ECO:0000313" key="2">
    <source>
        <dbReference type="EMBL" id="AFC84692.1"/>
    </source>
</evidence>
<sequence length="123" mass="12835">MVNPLHAGRRLAGRMVGIQLLIACVLGLAWWLVKGPREAAAATSAAVAVALGTALMAWRALGSLRNLGGSFGQWVVGLLLKWIVILGSFLVIVITCRLPSAAALSGLVAACAANWLAFRMQVS</sequence>
<feature type="transmembrane region" description="Helical" evidence="1">
    <location>
        <begin position="12"/>
        <end position="33"/>
    </location>
</feature>
<feature type="transmembrane region" description="Helical" evidence="1">
    <location>
        <begin position="39"/>
        <end position="62"/>
    </location>
</feature>
<dbReference type="HOGENOM" id="CLU_139783_1_0_6"/>
<dbReference type="Proteomes" id="UP000005234">
    <property type="component" value="Chromosome"/>
</dbReference>
<protein>
    <recommendedName>
        <fullName evidence="4">ATP synthase I chain</fullName>
    </recommendedName>
</protein>
<dbReference type="AlphaFoldDB" id="H8L1G4"/>
<dbReference type="eggNOG" id="ENOG5031UU4">
    <property type="taxonomic scope" value="Bacteria"/>
</dbReference>
<proteinExistence type="predicted"/>
<keyword evidence="1" id="KW-0472">Membrane</keyword>
<keyword evidence="1" id="KW-1133">Transmembrane helix</keyword>
<name>H8L1G4_FRAAD</name>
<keyword evidence="1" id="KW-0812">Transmembrane</keyword>
<evidence type="ECO:0000256" key="1">
    <source>
        <dbReference type="SAM" id="Phobius"/>
    </source>
</evidence>